<sequence>MLNRKLDTINLGIQIEYLRILREGKRDLEAPAEKKRLKITVLRGRGGGERGILYTYIEWMNREDDVSREREGNTAHSCGDDVAEMCAKELLEANQQQRGGGPLDLLLRSVLRLPADGGGKMDEAREEDDDDALLPWEMAAATTTMTPGKWFPTLQSNSSQLSPAPP</sequence>
<dbReference type="EMBL" id="OOIL02000559">
    <property type="protein sequence ID" value="VFQ66547.1"/>
    <property type="molecule type" value="Genomic_DNA"/>
</dbReference>
<accession>A0A484KTR9</accession>
<gene>
    <name evidence="2" type="ORF">CCAM_LOCUS8323</name>
</gene>
<proteinExistence type="predicted"/>
<reference evidence="2 3" key="1">
    <citation type="submission" date="2018-04" db="EMBL/GenBank/DDBJ databases">
        <authorList>
            <person name="Vogel A."/>
        </authorList>
    </citation>
    <scope>NUCLEOTIDE SEQUENCE [LARGE SCALE GENOMIC DNA]</scope>
</reference>
<evidence type="ECO:0000256" key="1">
    <source>
        <dbReference type="SAM" id="MobiDB-lite"/>
    </source>
</evidence>
<keyword evidence="3" id="KW-1185">Reference proteome</keyword>
<protein>
    <submittedName>
        <fullName evidence="2">Uncharacterized protein</fullName>
    </submittedName>
</protein>
<name>A0A484KTR9_9ASTE</name>
<organism evidence="2 3">
    <name type="scientific">Cuscuta campestris</name>
    <dbReference type="NCBI Taxonomy" id="132261"/>
    <lineage>
        <taxon>Eukaryota</taxon>
        <taxon>Viridiplantae</taxon>
        <taxon>Streptophyta</taxon>
        <taxon>Embryophyta</taxon>
        <taxon>Tracheophyta</taxon>
        <taxon>Spermatophyta</taxon>
        <taxon>Magnoliopsida</taxon>
        <taxon>eudicotyledons</taxon>
        <taxon>Gunneridae</taxon>
        <taxon>Pentapetalae</taxon>
        <taxon>asterids</taxon>
        <taxon>lamiids</taxon>
        <taxon>Solanales</taxon>
        <taxon>Convolvulaceae</taxon>
        <taxon>Cuscuteae</taxon>
        <taxon>Cuscuta</taxon>
        <taxon>Cuscuta subgen. Grammica</taxon>
        <taxon>Cuscuta sect. Cleistogrammica</taxon>
    </lineage>
</organism>
<dbReference type="Proteomes" id="UP000595140">
    <property type="component" value="Unassembled WGS sequence"/>
</dbReference>
<feature type="compositionally biased region" description="Polar residues" evidence="1">
    <location>
        <begin position="153"/>
        <end position="166"/>
    </location>
</feature>
<dbReference type="AlphaFoldDB" id="A0A484KTR9"/>
<evidence type="ECO:0000313" key="3">
    <source>
        <dbReference type="Proteomes" id="UP000595140"/>
    </source>
</evidence>
<feature type="region of interest" description="Disordered" evidence="1">
    <location>
        <begin position="145"/>
        <end position="166"/>
    </location>
</feature>
<evidence type="ECO:0000313" key="2">
    <source>
        <dbReference type="EMBL" id="VFQ66547.1"/>
    </source>
</evidence>